<proteinExistence type="inferred from homology"/>
<dbReference type="InterPro" id="IPR004607">
    <property type="entry name" value="GART"/>
</dbReference>
<dbReference type="Proteomes" id="UP000075531">
    <property type="component" value="Unassembled WGS sequence"/>
</dbReference>
<comment type="function">
    <text evidence="4">Catalyzes the transfer of a formyl group from 10-formyltetrahydrofolate to 5-phospho-ribosyl-glycinamide (GAR), producing 5-phospho-ribosyl-N-formylglycinamide (FGAR) and tetrahydrofolate.</text>
</comment>
<comment type="caution">
    <text evidence="4">Lacks conserved residue(s) required for the propagation of feature annotation.</text>
</comment>
<evidence type="ECO:0000256" key="3">
    <source>
        <dbReference type="ARBA" id="ARBA00022755"/>
    </source>
</evidence>
<gene>
    <name evidence="4 6" type="primary">purN</name>
    <name evidence="6" type="ORF">CLTEP_17360</name>
</gene>
<feature type="binding site" evidence="4">
    <location>
        <begin position="12"/>
        <end position="14"/>
    </location>
    <ligand>
        <name>N(1)-(5-phospho-beta-D-ribosyl)glycinamide</name>
        <dbReference type="ChEBI" id="CHEBI:143788"/>
    </ligand>
</feature>
<keyword evidence="3 4" id="KW-0658">Purine biosynthesis</keyword>
<dbReference type="SUPFAM" id="SSF53328">
    <property type="entry name" value="Formyltransferase"/>
    <property type="match status" value="1"/>
</dbReference>
<dbReference type="EMBL" id="LTBA01000019">
    <property type="protein sequence ID" value="KYH34311.1"/>
    <property type="molecule type" value="Genomic_DNA"/>
</dbReference>
<comment type="catalytic activity">
    <reaction evidence="4">
        <text>N(1)-(5-phospho-beta-D-ribosyl)glycinamide + (6R)-10-formyltetrahydrofolate = N(2)-formyl-N(1)-(5-phospho-beta-D-ribosyl)glycinamide + (6S)-5,6,7,8-tetrahydrofolate + H(+)</text>
        <dbReference type="Rhea" id="RHEA:15053"/>
        <dbReference type="ChEBI" id="CHEBI:15378"/>
        <dbReference type="ChEBI" id="CHEBI:57453"/>
        <dbReference type="ChEBI" id="CHEBI:143788"/>
        <dbReference type="ChEBI" id="CHEBI:147286"/>
        <dbReference type="ChEBI" id="CHEBI:195366"/>
        <dbReference type="EC" id="2.1.2.2"/>
    </reaction>
</comment>
<dbReference type="GO" id="GO:0006189">
    <property type="term" value="P:'de novo' IMP biosynthetic process"/>
    <property type="evidence" value="ECO:0007669"/>
    <property type="project" value="UniProtKB-UniRule"/>
</dbReference>
<keyword evidence="7" id="KW-1185">Reference proteome</keyword>
<feature type="site" description="Raises pKa of active site His" evidence="4">
    <location>
        <position position="147"/>
    </location>
</feature>
<evidence type="ECO:0000313" key="6">
    <source>
        <dbReference type="EMBL" id="KYH34311.1"/>
    </source>
</evidence>
<evidence type="ECO:0000313" key="7">
    <source>
        <dbReference type="Proteomes" id="UP000075531"/>
    </source>
</evidence>
<evidence type="ECO:0000256" key="1">
    <source>
        <dbReference type="ARBA" id="ARBA00005054"/>
    </source>
</evidence>
<feature type="binding site" evidence="4">
    <location>
        <position position="104"/>
    </location>
    <ligand>
        <name>(6R)-10-formyltetrahydrofolate</name>
        <dbReference type="ChEBI" id="CHEBI:195366"/>
    </ligand>
</feature>
<dbReference type="PANTHER" id="PTHR43369:SF2">
    <property type="entry name" value="PHOSPHORIBOSYLGLYCINAMIDE FORMYLTRANSFERASE"/>
    <property type="match status" value="1"/>
</dbReference>
<evidence type="ECO:0000256" key="2">
    <source>
        <dbReference type="ARBA" id="ARBA00022679"/>
    </source>
</evidence>
<dbReference type="STRING" id="1121338.CLTEP_17360"/>
<reference evidence="6 7" key="1">
    <citation type="submission" date="2016-02" db="EMBL/GenBank/DDBJ databases">
        <title>Genome sequence of Clostridium tepidiprofundi DSM 19306.</title>
        <authorList>
            <person name="Poehlein A."/>
            <person name="Daniel R."/>
        </authorList>
    </citation>
    <scope>NUCLEOTIDE SEQUENCE [LARGE SCALE GENOMIC DNA]</scope>
    <source>
        <strain evidence="6 7">DSM 19306</strain>
    </source>
</reference>
<organism evidence="6 7">
    <name type="scientific">Clostridium tepidiprofundi DSM 19306</name>
    <dbReference type="NCBI Taxonomy" id="1121338"/>
    <lineage>
        <taxon>Bacteria</taxon>
        <taxon>Bacillati</taxon>
        <taxon>Bacillota</taxon>
        <taxon>Clostridia</taxon>
        <taxon>Eubacteriales</taxon>
        <taxon>Clostridiaceae</taxon>
        <taxon>Clostridium</taxon>
    </lineage>
</organism>
<dbReference type="EC" id="2.1.2.2" evidence="4"/>
<sequence length="206" mass="23067">MFKIAVLISGGGTNLQYIIDSINRNYLNCSIECVISDRKDAYGLERAKNNDIDTHYIDRKYTEKSVSDRILEIIDGKVDLIVLAGFLSILEGEILRKFKNKIINIHPSLIPSFCGKGMYGIKVHEKAIEYGVKVSGCTVHFVDEGTDTGPIIIQKAVPVYSYDTAEKLQARVLEEEHNILVEAIKYISEGKIEIIGRKVKISSICN</sequence>
<comment type="similarity">
    <text evidence="4">Belongs to the GART family.</text>
</comment>
<dbReference type="OrthoDB" id="9806170at2"/>
<dbReference type="InterPro" id="IPR002376">
    <property type="entry name" value="Formyl_transf_N"/>
</dbReference>
<dbReference type="PATRIC" id="fig|1121338.3.peg.1777"/>
<dbReference type="AlphaFoldDB" id="A0A151B327"/>
<dbReference type="Pfam" id="PF00551">
    <property type="entry name" value="Formyl_trans_N"/>
    <property type="match status" value="1"/>
</dbReference>
<dbReference type="PANTHER" id="PTHR43369">
    <property type="entry name" value="PHOSPHORIBOSYLGLYCINAMIDE FORMYLTRANSFERASE"/>
    <property type="match status" value="1"/>
</dbReference>
<dbReference type="CDD" id="cd08645">
    <property type="entry name" value="FMT_core_GART"/>
    <property type="match status" value="1"/>
</dbReference>
<feature type="active site" description="Proton donor" evidence="4">
    <location>
        <position position="106"/>
    </location>
</feature>
<feature type="domain" description="Formyl transferase N-terminal" evidence="5">
    <location>
        <begin position="3"/>
        <end position="184"/>
    </location>
</feature>
<comment type="caution">
    <text evidence="6">The sequence shown here is derived from an EMBL/GenBank/DDBJ whole genome shotgun (WGS) entry which is preliminary data.</text>
</comment>
<dbReference type="RefSeq" id="WP_066825429.1">
    <property type="nucleotide sequence ID" value="NZ_LTBA01000019.1"/>
</dbReference>
<evidence type="ECO:0000256" key="4">
    <source>
        <dbReference type="HAMAP-Rule" id="MF_01930"/>
    </source>
</evidence>
<evidence type="ECO:0000259" key="5">
    <source>
        <dbReference type="Pfam" id="PF00551"/>
    </source>
</evidence>
<dbReference type="GO" id="GO:0005829">
    <property type="term" value="C:cytosol"/>
    <property type="evidence" value="ECO:0007669"/>
    <property type="project" value="TreeGrafter"/>
</dbReference>
<comment type="pathway">
    <text evidence="1 4">Purine metabolism; IMP biosynthesis via de novo pathway; N(2)-formyl-N(1)-(5-phospho-D-ribosyl)glycinamide from N(1)-(5-phospho-D-ribosyl)glycinamide (10-formyl THF route): step 1/1.</text>
</comment>
<name>A0A151B327_9CLOT</name>
<dbReference type="HAMAP" id="MF_01930">
    <property type="entry name" value="PurN"/>
    <property type="match status" value="1"/>
</dbReference>
<dbReference type="UniPathway" id="UPA00074">
    <property type="reaction ID" value="UER00126"/>
</dbReference>
<protein>
    <recommendedName>
        <fullName evidence="4">Phosphoribosylglycinamide formyltransferase</fullName>
        <ecNumber evidence="4">2.1.2.2</ecNumber>
    </recommendedName>
    <alternativeName>
        <fullName evidence="4">5'-phosphoribosylglycinamide transformylase</fullName>
    </alternativeName>
    <alternativeName>
        <fullName evidence="4">GAR transformylase</fullName>
        <shortName evidence="4">GART</shortName>
    </alternativeName>
</protein>
<keyword evidence="2 4" id="KW-0808">Transferase</keyword>
<dbReference type="Gene3D" id="3.40.50.170">
    <property type="entry name" value="Formyl transferase, N-terminal domain"/>
    <property type="match status" value="1"/>
</dbReference>
<feature type="binding site" evidence="4">
    <location>
        <position position="64"/>
    </location>
    <ligand>
        <name>(6R)-10-formyltetrahydrofolate</name>
        <dbReference type="ChEBI" id="CHEBI:195366"/>
    </ligand>
</feature>
<dbReference type="NCBIfam" id="TIGR00639">
    <property type="entry name" value="PurN"/>
    <property type="match status" value="1"/>
</dbReference>
<accession>A0A151B327</accession>
<dbReference type="InterPro" id="IPR036477">
    <property type="entry name" value="Formyl_transf_N_sf"/>
</dbReference>
<dbReference type="GO" id="GO:0004644">
    <property type="term" value="F:phosphoribosylglycinamide formyltransferase activity"/>
    <property type="evidence" value="ECO:0007669"/>
    <property type="project" value="UniProtKB-UniRule"/>
</dbReference>